<name>A0A7X9SY81_9CORY</name>
<gene>
    <name evidence="2" type="ORF">HF852_10515</name>
</gene>
<dbReference type="Proteomes" id="UP000589552">
    <property type="component" value="Unassembled WGS sequence"/>
</dbReference>
<feature type="region of interest" description="Disordered" evidence="1">
    <location>
        <begin position="517"/>
        <end position="570"/>
    </location>
</feature>
<dbReference type="EMBL" id="JABAGA010000007">
    <property type="protein sequence ID" value="NMF10017.1"/>
    <property type="molecule type" value="Genomic_DNA"/>
</dbReference>
<proteinExistence type="predicted"/>
<keyword evidence="2" id="KW-0255">Endonuclease</keyword>
<dbReference type="AlphaFoldDB" id="A0A7X9SY81"/>
<keyword evidence="2" id="KW-0378">Hydrolase</keyword>
<dbReference type="CDD" id="cd00085">
    <property type="entry name" value="HNHc"/>
    <property type="match status" value="1"/>
</dbReference>
<feature type="region of interest" description="Disordered" evidence="1">
    <location>
        <begin position="1"/>
        <end position="20"/>
    </location>
</feature>
<comment type="caution">
    <text evidence="2">The sequence shown here is derived from an EMBL/GenBank/DDBJ whole genome shotgun (WGS) entry which is preliminary data.</text>
</comment>
<feature type="region of interest" description="Disordered" evidence="1">
    <location>
        <begin position="180"/>
        <end position="210"/>
    </location>
</feature>
<accession>A0A7X9SY81</accession>
<dbReference type="GO" id="GO:0004519">
    <property type="term" value="F:endonuclease activity"/>
    <property type="evidence" value="ECO:0007669"/>
    <property type="project" value="UniProtKB-KW"/>
</dbReference>
<protein>
    <submittedName>
        <fullName evidence="2">HNH endonuclease</fullName>
    </submittedName>
</protein>
<keyword evidence="2" id="KW-0540">Nuclease</keyword>
<reference evidence="2 3" key="1">
    <citation type="submission" date="2020-04" db="EMBL/GenBank/DDBJ databases">
        <authorList>
            <person name="Hitch T.C.A."/>
            <person name="Wylensek D."/>
            <person name="Clavel T."/>
        </authorList>
    </citation>
    <scope>NUCLEOTIDE SEQUENCE [LARGE SCALE GENOMIC DNA]</scope>
    <source>
        <strain evidence="2 3">BL-383-APC-2I</strain>
    </source>
</reference>
<feature type="compositionally biased region" description="Pro residues" evidence="1">
    <location>
        <begin position="558"/>
        <end position="570"/>
    </location>
</feature>
<feature type="compositionally biased region" description="Basic and acidic residues" evidence="1">
    <location>
        <begin position="9"/>
        <end position="20"/>
    </location>
</feature>
<sequence length="570" mass="62651">MAFDFVNDDPDHHHDQPGDDRFDEIAHLDFGAGHSSQSPPARKKWITEKTDDPFINHARGMNIAAVAMATMAAPDDADDVDAHAAKLAVKIGGGKWAALLYCDVGIMLARMPRLKDFADAGVLPIAYLGKIADATVAISDGNLHAVETAILKYLAPRREYQALPGLRKFARELAAIVERIEPISTPPDEDEPKDSKEPEGYSIDTQRPGDHGELMAHLRKDRMAEFEAIANAIYESERAAGRECTRGDVLMHMCRGTASAEITMNVYVDGACDKESVAVWLDGAGWLEDHVGREWLERCTHKRFSRDSHTPGYVPTDEQKARVRGRDGTCRFPGCDVPAHKCDIDHVINYDPRSKYVEGHPLLGGAKHAKGAFESAREMAELDLANKAPMGPVAGPVTGVTATWNLQCLCRHHHNMKTSRHFHAVMHDDGSVTWTSHDGELETTTVPSGPMAHIKRQTFGQRAARRTKIIRDGNHKRLRAKFDAIAAMEKADDDRAIREHVRATKEFEAAFDEFIAGPQNSSDPEAAAEARAVAEALDDGWPLTPPDIEGDREKAPEPPDPLGPVPGIPF</sequence>
<evidence type="ECO:0000313" key="3">
    <source>
        <dbReference type="Proteomes" id="UP000589552"/>
    </source>
</evidence>
<feature type="compositionally biased region" description="Low complexity" evidence="1">
    <location>
        <begin position="525"/>
        <end position="535"/>
    </location>
</feature>
<organism evidence="2 3">
    <name type="scientific">Corynebacterium xerosis</name>
    <dbReference type="NCBI Taxonomy" id="1725"/>
    <lineage>
        <taxon>Bacteria</taxon>
        <taxon>Bacillati</taxon>
        <taxon>Actinomycetota</taxon>
        <taxon>Actinomycetes</taxon>
        <taxon>Mycobacteriales</taxon>
        <taxon>Corynebacteriaceae</taxon>
        <taxon>Corynebacterium</taxon>
    </lineage>
</organism>
<evidence type="ECO:0000313" key="2">
    <source>
        <dbReference type="EMBL" id="NMF10017.1"/>
    </source>
</evidence>
<dbReference type="RefSeq" id="WP_168938224.1">
    <property type="nucleotide sequence ID" value="NZ_JABAGA010000007.1"/>
</dbReference>
<evidence type="ECO:0000256" key="1">
    <source>
        <dbReference type="SAM" id="MobiDB-lite"/>
    </source>
</evidence>
<dbReference type="InterPro" id="IPR003615">
    <property type="entry name" value="HNH_nuc"/>
</dbReference>